<dbReference type="PANTHER" id="PTHR46586">
    <property type="entry name" value="ANKYRIN REPEAT-CONTAINING PROTEIN"/>
    <property type="match status" value="1"/>
</dbReference>
<dbReference type="GeneID" id="14866604"/>
<accession>F4QBP5</accession>
<keyword evidence="2" id="KW-1185">Reference proteome</keyword>
<protein>
    <recommendedName>
        <fullName evidence="3">Ankyrin repeat-containing protein</fullName>
    </recommendedName>
</protein>
<dbReference type="InterPro" id="IPR052050">
    <property type="entry name" value="SecEffector_AnkRepeat"/>
</dbReference>
<organism evidence="1 2">
    <name type="scientific">Cavenderia fasciculata</name>
    <name type="common">Slime mold</name>
    <name type="synonym">Dictyostelium fasciculatum</name>
    <dbReference type="NCBI Taxonomy" id="261658"/>
    <lineage>
        <taxon>Eukaryota</taxon>
        <taxon>Amoebozoa</taxon>
        <taxon>Evosea</taxon>
        <taxon>Eumycetozoa</taxon>
        <taxon>Dictyostelia</taxon>
        <taxon>Acytosteliales</taxon>
        <taxon>Cavenderiaceae</taxon>
        <taxon>Cavenderia</taxon>
    </lineage>
</organism>
<evidence type="ECO:0008006" key="3">
    <source>
        <dbReference type="Google" id="ProtNLM"/>
    </source>
</evidence>
<evidence type="ECO:0000313" key="1">
    <source>
        <dbReference type="EMBL" id="EGG14633.1"/>
    </source>
</evidence>
<name>F4QBP5_CACFS</name>
<evidence type="ECO:0000313" key="2">
    <source>
        <dbReference type="Proteomes" id="UP000007797"/>
    </source>
</evidence>
<dbReference type="PANTHER" id="PTHR46586:SF3">
    <property type="entry name" value="ANKYRIN REPEAT-CONTAINING PROTEIN"/>
    <property type="match status" value="1"/>
</dbReference>
<proteinExistence type="predicted"/>
<dbReference type="InterPro" id="IPR036770">
    <property type="entry name" value="Ankyrin_rpt-contain_sf"/>
</dbReference>
<dbReference type="RefSeq" id="XP_004351141.1">
    <property type="nucleotide sequence ID" value="XM_004351089.1"/>
</dbReference>
<sequence>MITSTTATTTTTTTTTTFRLFRNVINNKYLWRLIIGCIKDIHQQKFTDYFCSDVVKVYSWNQLLVTPRVLLQYNYFDYYIEYKERNLQCYSSDTGEYWSAREVVLLNLESKIDSVGFVRRYYQKYWDNTFNSGWKFFLRSLAQLPKEPANAGSVGSRDDIKLLDEMLERFGKSPESRKPVDFIDYACDIEKYEYYLAKGYKSTNPMERAAARGDLEMVKYLHCRHSPPLHGYSTLSWYFPISQGNIDIVQYYYQQNIPVGFNHFHIEDCCSNGHLAMLQLLYRMSPNHPGWEGGEPELLDDEHLLSSACQSGSFTIFNKIWSLGRPMDRVKGTPSMISIVEGGNIEIISFLNDNHPYPRDICTSMGISRAIQIGTIEILQFLHSHCPSVFKGDYNTELTIQSRPKYIKQFFIDNKLV</sequence>
<dbReference type="AlphaFoldDB" id="F4QBP5"/>
<dbReference type="Gene3D" id="1.25.40.20">
    <property type="entry name" value="Ankyrin repeat-containing domain"/>
    <property type="match status" value="1"/>
</dbReference>
<gene>
    <name evidence="1" type="ORF">DFA_10891</name>
</gene>
<dbReference type="Proteomes" id="UP000007797">
    <property type="component" value="Unassembled WGS sequence"/>
</dbReference>
<dbReference type="KEGG" id="dfa:DFA_10891"/>
<reference evidence="2" key="1">
    <citation type="journal article" date="2011" name="Genome Res.">
        <title>Phylogeny-wide analysis of social amoeba genomes highlights ancient origins for complex intercellular communication.</title>
        <authorList>
            <person name="Heidel A.J."/>
            <person name="Lawal H.M."/>
            <person name="Felder M."/>
            <person name="Schilde C."/>
            <person name="Helps N.R."/>
            <person name="Tunggal B."/>
            <person name="Rivero F."/>
            <person name="John U."/>
            <person name="Schleicher M."/>
            <person name="Eichinger L."/>
            <person name="Platzer M."/>
            <person name="Noegel A.A."/>
            <person name="Schaap P."/>
            <person name="Gloeckner G."/>
        </authorList>
    </citation>
    <scope>NUCLEOTIDE SEQUENCE [LARGE SCALE GENOMIC DNA]</scope>
    <source>
        <strain evidence="2">SH3</strain>
    </source>
</reference>
<dbReference type="OrthoDB" id="7464126at2759"/>
<dbReference type="EMBL" id="GL883028">
    <property type="protein sequence ID" value="EGG14633.1"/>
    <property type="molecule type" value="Genomic_DNA"/>
</dbReference>
<dbReference type="SUPFAM" id="SSF48403">
    <property type="entry name" value="Ankyrin repeat"/>
    <property type="match status" value="1"/>
</dbReference>